<comment type="caution">
    <text evidence="3">The sequence shown here is derived from an EMBL/GenBank/DDBJ whole genome shotgun (WGS) entry which is preliminary data.</text>
</comment>
<name>A0A437USF0_ENTAV</name>
<keyword evidence="2" id="KW-1133">Transmembrane helix</keyword>
<accession>A0A437USF0</accession>
<organism evidence="3 4">
    <name type="scientific">Enterococcus avium</name>
    <name type="common">Streptococcus avium</name>
    <dbReference type="NCBI Taxonomy" id="33945"/>
    <lineage>
        <taxon>Bacteria</taxon>
        <taxon>Bacillati</taxon>
        <taxon>Bacillota</taxon>
        <taxon>Bacilli</taxon>
        <taxon>Lactobacillales</taxon>
        <taxon>Enterococcaceae</taxon>
        <taxon>Enterococcus</taxon>
    </lineage>
</organism>
<gene>
    <name evidence="3" type="ORF">EK398_09680</name>
</gene>
<keyword evidence="1" id="KW-0175">Coiled coil</keyword>
<evidence type="ECO:0000313" key="3">
    <source>
        <dbReference type="EMBL" id="RVU96558.1"/>
    </source>
</evidence>
<protein>
    <submittedName>
        <fullName evidence="3">Uncharacterized protein</fullName>
    </submittedName>
</protein>
<keyword evidence="2" id="KW-0812">Transmembrane</keyword>
<feature type="transmembrane region" description="Helical" evidence="2">
    <location>
        <begin position="27"/>
        <end position="45"/>
    </location>
</feature>
<evidence type="ECO:0000313" key="4">
    <source>
        <dbReference type="Proteomes" id="UP000288388"/>
    </source>
</evidence>
<feature type="coiled-coil region" evidence="1">
    <location>
        <begin position="206"/>
        <end position="300"/>
    </location>
</feature>
<sequence>MDRFPKVFRGVFSLLFRQWNRPNRESMFYVGMLFLTIFGLIFIVSSRSIFGDDSVIVDAGIGQKSVAEVGKTEVMIVGKTINPKTHYGEIILRVDQPVTEVGITYEAVVGENETKVLVSSKLSKIHDQYYLLQINKIPDKWRQLVIDFGYTSVEKPKLNTNYDVENVEEIIKKKEEKTEQATFIFDYRKMSTDKKLAKKSMDSYIIQVTEIEMKNVDKLLKKIEEDCDVLDKEIQLFIKKIGELTDQKAFQTEEQQKSTDAEIDNLHREISSYETAVLDMEKQSDQLKEKKQKLIERNRQSKYLADEE</sequence>
<dbReference type="Proteomes" id="UP000288388">
    <property type="component" value="Unassembled WGS sequence"/>
</dbReference>
<proteinExistence type="predicted"/>
<evidence type="ECO:0000256" key="2">
    <source>
        <dbReference type="SAM" id="Phobius"/>
    </source>
</evidence>
<dbReference type="EMBL" id="RYZS01000001">
    <property type="protein sequence ID" value="RVU96558.1"/>
    <property type="molecule type" value="Genomic_DNA"/>
</dbReference>
<evidence type="ECO:0000256" key="1">
    <source>
        <dbReference type="SAM" id="Coils"/>
    </source>
</evidence>
<dbReference type="AlphaFoldDB" id="A0A437USF0"/>
<keyword evidence="2" id="KW-0472">Membrane</keyword>
<reference evidence="3 4" key="1">
    <citation type="submission" date="2018-12" db="EMBL/GenBank/DDBJ databases">
        <title>A novel vanA-carrying plasmid in a clinical isolate of Enterococcus avium.</title>
        <authorList>
            <person name="Bernasconi O.J."/>
            <person name="Luzzaro F."/>
            <person name="Endimiani A."/>
        </authorList>
    </citation>
    <scope>NUCLEOTIDE SEQUENCE [LARGE SCALE GENOMIC DNA]</scope>
    <source>
        <strain evidence="3 4">LC0559/18</strain>
    </source>
</reference>